<keyword evidence="4" id="KW-1185">Reference proteome</keyword>
<dbReference type="PROSITE" id="PS51257">
    <property type="entry name" value="PROKAR_LIPOPROTEIN"/>
    <property type="match status" value="1"/>
</dbReference>
<evidence type="ECO:0000256" key="2">
    <source>
        <dbReference type="SAM" id="SignalP"/>
    </source>
</evidence>
<proteinExistence type="predicted"/>
<dbReference type="Gene3D" id="2.60.40.2030">
    <property type="match status" value="1"/>
</dbReference>
<dbReference type="AlphaFoldDB" id="A0A1T4UTL4"/>
<dbReference type="SUPFAM" id="SSF141072">
    <property type="entry name" value="CalX-like"/>
    <property type="match status" value="1"/>
</dbReference>
<feature type="compositionally biased region" description="Polar residues" evidence="1">
    <location>
        <begin position="436"/>
        <end position="457"/>
    </location>
</feature>
<dbReference type="SUPFAM" id="SSF63825">
    <property type="entry name" value="YWTD domain"/>
    <property type="match status" value="1"/>
</dbReference>
<sequence>MKKSLISIAVLAGALASAQAIASCAGNVYSMNAGRNHVGLLLDVQELDKMTGIYATDAVNRSTYHSRTVFSGPAMSYNPISDRLYYTNTTQPTAFHVEVPESDFSADEYAGLDLHGKTLNQYQLAYMDPKTGKHTVGPTVNKQILRMAFHPDTGELFASDAMTIFKIDPETGETTNVGNFEDNLRFGGFTSWGSFVFYEGELLFVTNNRTLKIDTTTGAASLKAFHFIDFVTAATLDQNGQLLVSAKNQNVSGNVNSNALFRLLPSTGEKVRVGLFPSRISAMGTVTSKDHTCYPKTVFPSELNPEVTGITLGSASVSEGSVANATVNLDEETKSSTATLSLSLTDGSAVLNSDYLNTVTLHYSDGTTGTSAISSTLTKLTLPQGITSVRIAIPTMDDSTAENSESFTISAWTKDDKSDLSSASIVIADDDGSGTGTKSLEGNGNNTPDDSAYVTTTNPDGSYTVVWRGWDGNYHGNNKVYLQSFNADGTLKGEELTFGTREKIESPEITMLNDKGDMLATWTGYNNNANLVVHSYAQVIYANPSEHNGATMGPVMDLGPSELRSVTSAHSGNTSVIVWQTSFSIYMQLLDINGDKVGNASVVGAVSANSNGYPIVSAPEITVLSNSNYAISWRQGSTGTATNIAMLSSAGSTIGSTQTLNIGGTDGNADKETNIVGIANSKYAVVGSSGGVVKLALMDGRINKPIGNSIKTLSLSGTTANDSPSITTIGTEGKFVVVWRGIESGEWHTYMQHFDENGESSSAVDKFIATGGHGPAKVVGVGTAGDYVIVWAAIGDSQRYEVRVQKYNSDGEKVGKQLAFTGQDTSDNSLNFDITPVGNKGAFSITFDGKDSAANGSDRSIYVVQVDEYGSVIQP</sequence>
<feature type="region of interest" description="Disordered" evidence="1">
    <location>
        <begin position="431"/>
        <end position="457"/>
    </location>
</feature>
<reference evidence="4" key="1">
    <citation type="submission" date="2017-02" db="EMBL/GenBank/DDBJ databases">
        <authorList>
            <person name="Varghese N."/>
            <person name="Submissions S."/>
        </authorList>
    </citation>
    <scope>NUCLEOTIDE SEQUENCE [LARGE SCALE GENOMIC DNA]</scope>
    <source>
        <strain evidence="4">DSM 22720</strain>
    </source>
</reference>
<dbReference type="EMBL" id="FUXU01000030">
    <property type="protein sequence ID" value="SKA56089.1"/>
    <property type="molecule type" value="Genomic_DNA"/>
</dbReference>
<name>A0A1T4UTL4_9GAMM</name>
<feature type="chain" id="PRO_5012301256" description="Calx-beta domain-containing protein" evidence="2">
    <location>
        <begin position="23"/>
        <end position="875"/>
    </location>
</feature>
<keyword evidence="2" id="KW-0732">Signal</keyword>
<dbReference type="RefSeq" id="WP_078752842.1">
    <property type="nucleotide sequence ID" value="NZ_FUXU01000030.1"/>
</dbReference>
<feature type="signal peptide" evidence="2">
    <location>
        <begin position="1"/>
        <end position="22"/>
    </location>
</feature>
<gene>
    <name evidence="3" type="ORF">SAMN02745132_02513</name>
</gene>
<dbReference type="InterPro" id="IPR038081">
    <property type="entry name" value="CalX-like_sf"/>
</dbReference>
<evidence type="ECO:0008006" key="5">
    <source>
        <dbReference type="Google" id="ProtNLM"/>
    </source>
</evidence>
<protein>
    <recommendedName>
        <fullName evidence="5">Calx-beta domain-containing protein</fullName>
    </recommendedName>
</protein>
<accession>A0A1T4UTL4</accession>
<evidence type="ECO:0000313" key="3">
    <source>
        <dbReference type="EMBL" id="SKA56089.1"/>
    </source>
</evidence>
<dbReference type="OrthoDB" id="5918711at2"/>
<organism evidence="3 4">
    <name type="scientific">Enterovibrio nigricans DSM 22720</name>
    <dbReference type="NCBI Taxonomy" id="1121868"/>
    <lineage>
        <taxon>Bacteria</taxon>
        <taxon>Pseudomonadati</taxon>
        <taxon>Pseudomonadota</taxon>
        <taxon>Gammaproteobacteria</taxon>
        <taxon>Vibrionales</taxon>
        <taxon>Vibrionaceae</taxon>
        <taxon>Enterovibrio</taxon>
    </lineage>
</organism>
<dbReference type="Proteomes" id="UP000190162">
    <property type="component" value="Unassembled WGS sequence"/>
</dbReference>
<evidence type="ECO:0000313" key="4">
    <source>
        <dbReference type="Proteomes" id="UP000190162"/>
    </source>
</evidence>
<evidence type="ECO:0000256" key="1">
    <source>
        <dbReference type="SAM" id="MobiDB-lite"/>
    </source>
</evidence>